<comment type="caution">
    <text evidence="1">The sequence shown here is derived from an EMBL/GenBank/DDBJ whole genome shotgun (WGS) entry which is preliminary data.</text>
</comment>
<gene>
    <name evidence="1" type="ORF">D8674_017424</name>
</gene>
<keyword evidence="2" id="KW-1185">Reference proteome</keyword>
<proteinExistence type="predicted"/>
<reference evidence="2" key="2">
    <citation type="submission" date="2019-10" db="EMBL/GenBank/DDBJ databases">
        <title>A de novo genome assembly of a pear dwarfing rootstock.</title>
        <authorList>
            <person name="Wang F."/>
            <person name="Wang J."/>
            <person name="Li S."/>
            <person name="Zhang Y."/>
            <person name="Fang M."/>
            <person name="Ma L."/>
            <person name="Zhao Y."/>
            <person name="Jiang S."/>
        </authorList>
    </citation>
    <scope>NUCLEOTIDE SEQUENCE [LARGE SCALE GENOMIC DNA]</scope>
</reference>
<reference evidence="1 2" key="3">
    <citation type="submission" date="2019-11" db="EMBL/GenBank/DDBJ databases">
        <title>A de novo genome assembly of a pear dwarfing rootstock.</title>
        <authorList>
            <person name="Wang F."/>
            <person name="Wang J."/>
            <person name="Li S."/>
            <person name="Zhang Y."/>
            <person name="Fang M."/>
            <person name="Ma L."/>
            <person name="Zhao Y."/>
            <person name="Jiang S."/>
        </authorList>
    </citation>
    <scope>NUCLEOTIDE SEQUENCE [LARGE SCALE GENOMIC DNA]</scope>
    <source>
        <strain evidence="1">S2</strain>
        <tissue evidence="1">Leaf</tissue>
    </source>
</reference>
<organism evidence="1 2">
    <name type="scientific">Pyrus ussuriensis x Pyrus communis</name>
    <dbReference type="NCBI Taxonomy" id="2448454"/>
    <lineage>
        <taxon>Eukaryota</taxon>
        <taxon>Viridiplantae</taxon>
        <taxon>Streptophyta</taxon>
        <taxon>Embryophyta</taxon>
        <taxon>Tracheophyta</taxon>
        <taxon>Spermatophyta</taxon>
        <taxon>Magnoliopsida</taxon>
        <taxon>eudicotyledons</taxon>
        <taxon>Gunneridae</taxon>
        <taxon>Pentapetalae</taxon>
        <taxon>rosids</taxon>
        <taxon>fabids</taxon>
        <taxon>Rosales</taxon>
        <taxon>Rosaceae</taxon>
        <taxon>Amygdaloideae</taxon>
        <taxon>Maleae</taxon>
        <taxon>Pyrus</taxon>
    </lineage>
</organism>
<accession>A0A5N5HQX7</accession>
<evidence type="ECO:0000313" key="2">
    <source>
        <dbReference type="Proteomes" id="UP000327157"/>
    </source>
</evidence>
<reference evidence="1 2" key="1">
    <citation type="submission" date="2019-09" db="EMBL/GenBank/DDBJ databases">
        <authorList>
            <person name="Ou C."/>
        </authorList>
    </citation>
    <scope>NUCLEOTIDE SEQUENCE [LARGE SCALE GENOMIC DNA]</scope>
    <source>
        <strain evidence="1">S2</strain>
        <tissue evidence="1">Leaf</tissue>
    </source>
</reference>
<evidence type="ECO:0000313" key="1">
    <source>
        <dbReference type="EMBL" id="KAB2625764.1"/>
    </source>
</evidence>
<dbReference type="AlphaFoldDB" id="A0A5N5HQX7"/>
<sequence length="58" mass="6710">MSAAKEIEKFILSEAYNHALGDEGFEIFHHYTMKMDVNRKWATVNYYKVLVVGATRQG</sequence>
<name>A0A5N5HQX7_9ROSA</name>
<dbReference type="Proteomes" id="UP000327157">
    <property type="component" value="Chromosome 16"/>
</dbReference>
<dbReference type="EMBL" id="SMOL01000160">
    <property type="protein sequence ID" value="KAB2625764.1"/>
    <property type="molecule type" value="Genomic_DNA"/>
</dbReference>
<protein>
    <submittedName>
        <fullName evidence="1">Uncharacterized protein</fullName>
    </submittedName>
</protein>